<reference evidence="1 2" key="1">
    <citation type="submission" date="2014-01" db="EMBL/GenBank/DDBJ databases">
        <title>Genome sequencing of Thermococcus guaymasensis.</title>
        <authorList>
            <person name="Zhang X."/>
            <person name="Alvare G."/>
            <person name="Fristensky B."/>
            <person name="Chen L."/>
            <person name="Suen T."/>
            <person name="Chen Q."/>
            <person name="Ma K."/>
        </authorList>
    </citation>
    <scope>NUCLEOTIDE SEQUENCE [LARGE SCALE GENOMIC DNA]</scope>
    <source>
        <strain evidence="1 2">DSM 11113</strain>
    </source>
</reference>
<dbReference type="PATRIC" id="fig|1432656.3.peg.410"/>
<name>A0A0X1KN15_9EURY</name>
<dbReference type="Proteomes" id="UP000062043">
    <property type="component" value="Chromosome"/>
</dbReference>
<sequence>MIALALGLIVGFGLAFLLGRGKGRKSEMATTLAVPLMVYEVAEGVYGG</sequence>
<proteinExistence type="predicted"/>
<dbReference type="GeneID" id="43090332"/>
<dbReference type="RefSeq" id="WP_156961688.1">
    <property type="nucleotide sequence ID" value="NZ_CP007140.1"/>
</dbReference>
<accession>A0A0X1KN15</accession>
<protein>
    <submittedName>
        <fullName evidence="1">Uncharacterized protein</fullName>
    </submittedName>
</protein>
<gene>
    <name evidence="1" type="ORF">X802_02100</name>
</gene>
<evidence type="ECO:0000313" key="2">
    <source>
        <dbReference type="Proteomes" id="UP000062043"/>
    </source>
</evidence>
<organism evidence="1 2">
    <name type="scientific">Thermococcus guaymasensis DSM 11113</name>
    <dbReference type="NCBI Taxonomy" id="1432656"/>
    <lineage>
        <taxon>Archaea</taxon>
        <taxon>Methanobacteriati</taxon>
        <taxon>Methanobacteriota</taxon>
        <taxon>Thermococci</taxon>
        <taxon>Thermococcales</taxon>
        <taxon>Thermococcaceae</taxon>
        <taxon>Thermococcus</taxon>
    </lineage>
</organism>
<keyword evidence="2" id="KW-1185">Reference proteome</keyword>
<dbReference type="STRING" id="1432656.X802_02100"/>
<dbReference type="EMBL" id="CP007140">
    <property type="protein sequence ID" value="AJC72653.1"/>
    <property type="molecule type" value="Genomic_DNA"/>
</dbReference>
<dbReference type="AlphaFoldDB" id="A0A0X1KN15"/>
<dbReference type="KEGG" id="tgy:X802_02100"/>
<evidence type="ECO:0000313" key="1">
    <source>
        <dbReference type="EMBL" id="AJC72653.1"/>
    </source>
</evidence>